<accession>A0ABX9A113</accession>
<organism evidence="4 5">
    <name type="scientific">Qipengyuania gelatinilytica</name>
    <dbReference type="NCBI Taxonomy" id="2867231"/>
    <lineage>
        <taxon>Bacteria</taxon>
        <taxon>Pseudomonadati</taxon>
        <taxon>Pseudomonadota</taxon>
        <taxon>Alphaproteobacteria</taxon>
        <taxon>Sphingomonadales</taxon>
        <taxon>Erythrobacteraceae</taxon>
        <taxon>Qipengyuania</taxon>
    </lineage>
</organism>
<evidence type="ECO:0000313" key="4">
    <source>
        <dbReference type="EMBL" id="QZD94711.1"/>
    </source>
</evidence>
<proteinExistence type="predicted"/>
<dbReference type="Gene3D" id="1.25.40.10">
    <property type="entry name" value="Tetratricopeptide repeat domain"/>
    <property type="match status" value="1"/>
</dbReference>
<evidence type="ECO:0000259" key="3">
    <source>
        <dbReference type="PROSITE" id="PS51724"/>
    </source>
</evidence>
<evidence type="ECO:0000313" key="5">
    <source>
        <dbReference type="Proteomes" id="UP000824321"/>
    </source>
</evidence>
<dbReference type="InterPro" id="IPR011990">
    <property type="entry name" value="TPR-like_helical_dom_sf"/>
</dbReference>
<dbReference type="EMBL" id="CP081294">
    <property type="protein sequence ID" value="QZD94711.1"/>
    <property type="molecule type" value="Genomic_DNA"/>
</dbReference>
<dbReference type="PROSITE" id="PS51257">
    <property type="entry name" value="PROKAR_LIPOPROTEIN"/>
    <property type="match status" value="1"/>
</dbReference>
<dbReference type="SUPFAM" id="SSF48452">
    <property type="entry name" value="TPR-like"/>
    <property type="match status" value="1"/>
</dbReference>
<evidence type="ECO:0000256" key="1">
    <source>
        <dbReference type="PROSITE-ProRule" id="PRU00339"/>
    </source>
</evidence>
<keyword evidence="5" id="KW-1185">Reference proteome</keyword>
<sequence length="444" mass="46435">MTNRNTLIRLAVTTALASTALAGCTGKVAPTAAHSAAKAETALKKGKGDKAVDHAEAAVLASPRDAYTRTLLGNAYLEAGRFASAAQAFSDAIELGDTSPRTVISLSLAQTGMGDRPAAIYTLERHEAVIDPADYGLAIALAGQPQRGVHVLSNALRGGQNTPKVRQNLAYAYAMSGQWREARIMVAEDVPADKVGDRMAEWGAIARPEQYRTRIASLLDVEIQNDPGLPTMLALNNNPSVDMLASENVEQADSGFAFAAELPAAVPAEEVESFDVDAEATFAGAAPAAPAADEPRFVPAKPAADKPVVVASLDSEDEVSKPIAKPAAASKPAPAAKPAPRLAVAKGDYNIQLGSYFTMEDALAGWDKFQAMYPELADAERTISRARVNGRLYFRVAATGYAKDTARSMCSSVKGKGGGCIAYAQDNPLPGALLDNGAVRVAAR</sequence>
<dbReference type="PROSITE" id="PS51724">
    <property type="entry name" value="SPOR"/>
    <property type="match status" value="1"/>
</dbReference>
<feature type="repeat" description="TPR" evidence="1">
    <location>
        <begin position="66"/>
        <end position="99"/>
    </location>
</feature>
<gene>
    <name evidence="4" type="ORF">K3136_11530</name>
</gene>
<feature type="signal peptide" evidence="2">
    <location>
        <begin position="1"/>
        <end position="22"/>
    </location>
</feature>
<dbReference type="InterPro" id="IPR019734">
    <property type="entry name" value="TPR_rpt"/>
</dbReference>
<dbReference type="Proteomes" id="UP000824321">
    <property type="component" value="Chromosome"/>
</dbReference>
<feature type="chain" id="PRO_5045620272" evidence="2">
    <location>
        <begin position="23"/>
        <end position="444"/>
    </location>
</feature>
<dbReference type="SMART" id="SM00028">
    <property type="entry name" value="TPR"/>
    <property type="match status" value="2"/>
</dbReference>
<dbReference type="PROSITE" id="PS50005">
    <property type="entry name" value="TPR"/>
    <property type="match status" value="1"/>
</dbReference>
<dbReference type="InterPro" id="IPR007730">
    <property type="entry name" value="SPOR-like_dom"/>
</dbReference>
<reference evidence="4 5" key="1">
    <citation type="submission" date="2021-08" db="EMBL/GenBank/DDBJ databases">
        <title>Comparative Genomics Analysis of the Genus Qipengyuania Reveals Extensive Genetic Diversity and Metabolic Versatility, Including the Description of Fifteen Novel Species.</title>
        <authorList>
            <person name="Liu Y."/>
        </authorList>
    </citation>
    <scope>NUCLEOTIDE SEQUENCE [LARGE SCALE GENOMIC DNA]</scope>
    <source>
        <strain evidence="4 5">1NDH1</strain>
    </source>
</reference>
<name>A0ABX9A113_9SPHN</name>
<evidence type="ECO:0000256" key="2">
    <source>
        <dbReference type="SAM" id="SignalP"/>
    </source>
</evidence>
<keyword evidence="1" id="KW-0802">TPR repeat</keyword>
<dbReference type="RefSeq" id="WP_221430456.1">
    <property type="nucleotide sequence ID" value="NZ_CP081294.1"/>
</dbReference>
<feature type="domain" description="SPOR" evidence="3">
    <location>
        <begin position="343"/>
        <end position="426"/>
    </location>
</feature>
<protein>
    <submittedName>
        <fullName evidence="4">SPOR domain-containing protein</fullName>
    </submittedName>
</protein>
<keyword evidence="2" id="KW-0732">Signal</keyword>